<evidence type="ECO:0000313" key="3">
    <source>
        <dbReference type="EMBL" id="MEK7953762.1"/>
    </source>
</evidence>
<dbReference type="SUPFAM" id="SSF55347">
    <property type="entry name" value="Glyceraldehyde-3-phosphate dehydrogenase-like, C-terminal domain"/>
    <property type="match status" value="1"/>
</dbReference>
<organism evidence="3 4">
    <name type="scientific">Luteolibacter soli</name>
    <dbReference type="NCBI Taxonomy" id="3135280"/>
    <lineage>
        <taxon>Bacteria</taxon>
        <taxon>Pseudomonadati</taxon>
        <taxon>Verrucomicrobiota</taxon>
        <taxon>Verrucomicrobiia</taxon>
        <taxon>Verrucomicrobiales</taxon>
        <taxon>Verrucomicrobiaceae</taxon>
        <taxon>Luteolibacter</taxon>
    </lineage>
</organism>
<dbReference type="RefSeq" id="WP_341407529.1">
    <property type="nucleotide sequence ID" value="NZ_JBBUKT010000013.1"/>
</dbReference>
<dbReference type="SUPFAM" id="SSF51735">
    <property type="entry name" value="NAD(P)-binding Rossmann-fold domains"/>
    <property type="match status" value="1"/>
</dbReference>
<dbReference type="InterPro" id="IPR050463">
    <property type="entry name" value="Gfo/Idh/MocA_oxidrdct_glycsds"/>
</dbReference>
<dbReference type="InterPro" id="IPR036291">
    <property type="entry name" value="NAD(P)-bd_dom_sf"/>
</dbReference>
<evidence type="ECO:0000313" key="4">
    <source>
        <dbReference type="Proteomes" id="UP001371305"/>
    </source>
</evidence>
<dbReference type="Pfam" id="PF19051">
    <property type="entry name" value="GFO_IDH_MocA_C2"/>
    <property type="match status" value="1"/>
</dbReference>
<reference evidence="3 4" key="1">
    <citation type="submission" date="2024-04" db="EMBL/GenBank/DDBJ databases">
        <title>Luteolibacter sp. isolated from soil.</title>
        <authorList>
            <person name="An J."/>
        </authorList>
    </citation>
    <scope>NUCLEOTIDE SEQUENCE [LARGE SCALE GENOMIC DNA]</scope>
    <source>
        <strain evidence="3 4">Y139</strain>
    </source>
</reference>
<feature type="domain" description="Gfo/Idh/MocA-like oxidoreductase N-terminal" evidence="1">
    <location>
        <begin position="37"/>
        <end position="155"/>
    </location>
</feature>
<sequence>MPSIHRRKFLQQAGLGAGGALLGFPAIVRGQNLNSRINIACIGVGGKGDSDVNDAAKCGGTIVGLCDVDRRFLDKKGEKFPEAKKFADYRKMLAELGSSIDAVTISGPDHMHGPAAMLAMGMGKHIYCQKPLTQTVFEARELKRIAAEKKLATQMGNQGSAGDGLRRAVEVIQAGVIGAPQELHVWSNRPIWPQGIERPKNTSPVPDYLDWNLWLGTAAERPYVEKTYHDFAWRGWTDFGTGALGDMACHTVNMPFRALKLGYPTVVECEMASRIYSETYPLTSRIRFEFPEREGLPPLKFWWYDGAPDKEFKPLRPYPNIVKDVVAMKGSLPASGCLIIGDKGILFSPDDYGSQFFIQLKDEKTFTKGDDHEAVKAVPQSIPRSPGHNQEWFDMMKNGTPAYSNFDIAGYLTEIILLGCIALRVGEGVKMEWDGPGMQSPNCPQAAQFVKRNDRTGW</sequence>
<dbReference type="InterPro" id="IPR000683">
    <property type="entry name" value="Gfo/Idh/MocA-like_OxRdtase_N"/>
</dbReference>
<dbReference type="PANTHER" id="PTHR43818">
    <property type="entry name" value="BCDNA.GH03377"/>
    <property type="match status" value="1"/>
</dbReference>
<gene>
    <name evidence="3" type="ORF">WKV53_24820</name>
</gene>
<evidence type="ECO:0000259" key="1">
    <source>
        <dbReference type="Pfam" id="PF01408"/>
    </source>
</evidence>
<evidence type="ECO:0000259" key="2">
    <source>
        <dbReference type="Pfam" id="PF19051"/>
    </source>
</evidence>
<dbReference type="Proteomes" id="UP001371305">
    <property type="component" value="Unassembled WGS sequence"/>
</dbReference>
<dbReference type="Pfam" id="PF01408">
    <property type="entry name" value="GFO_IDH_MocA"/>
    <property type="match status" value="1"/>
</dbReference>
<dbReference type="EMBL" id="JBBUKT010000013">
    <property type="protein sequence ID" value="MEK7953762.1"/>
    <property type="molecule type" value="Genomic_DNA"/>
</dbReference>
<name>A0ABU9B3D3_9BACT</name>
<dbReference type="Gene3D" id="3.40.50.720">
    <property type="entry name" value="NAD(P)-binding Rossmann-like Domain"/>
    <property type="match status" value="1"/>
</dbReference>
<accession>A0ABU9B3D3</accession>
<keyword evidence="4" id="KW-1185">Reference proteome</keyword>
<feature type="domain" description="Gfo/Idh/MocA-like oxidoreductase bacterial type C-terminal" evidence="2">
    <location>
        <begin position="200"/>
        <end position="252"/>
    </location>
</feature>
<dbReference type="PANTHER" id="PTHR43818:SF10">
    <property type="entry name" value="NADH-DEPENDENT DEHYDROGENASE-RELATED"/>
    <property type="match status" value="1"/>
</dbReference>
<dbReference type="PROSITE" id="PS51318">
    <property type="entry name" value="TAT"/>
    <property type="match status" value="1"/>
</dbReference>
<proteinExistence type="predicted"/>
<protein>
    <submittedName>
        <fullName evidence="3">Gfo/Idh/MocA family oxidoreductase</fullName>
    </submittedName>
</protein>
<comment type="caution">
    <text evidence="3">The sequence shown here is derived from an EMBL/GenBank/DDBJ whole genome shotgun (WGS) entry which is preliminary data.</text>
</comment>
<dbReference type="InterPro" id="IPR006311">
    <property type="entry name" value="TAT_signal"/>
</dbReference>
<dbReference type="Gene3D" id="3.30.360.10">
    <property type="entry name" value="Dihydrodipicolinate Reductase, domain 2"/>
    <property type="match status" value="1"/>
</dbReference>
<dbReference type="InterPro" id="IPR043906">
    <property type="entry name" value="Gfo/Idh/MocA_OxRdtase_bact_C"/>
</dbReference>